<sequence length="346" mass="38097">MKLLHYCKVLLFSLPLNILVYSKNKPYITPRHTPNTTSRVLSECDINTSIYHNDPDMKSVKENFDRQTSQRLREYDERLQDKRQKRKEQRDKNIQKIIHKDKMEKKLAEKIEKGCLMCACGLGSVAGSVGLLGGFGIYVSKSAALATAIAEGAETAKAAGEAARIPAAIDAVIKGITKVFGVSTLGVQRLESLFTANIYNNVTMIARAINEQYNPSSCILPIGGSGADKSICPWVMEKYLPAQNIPEMTRGGALSMNDVIETAVKSIVTDAKTVAETAAKKATEEAIKASTDAVESAYAACQTAIIASVVAILVIVLVMMIIYLILRYRRKKKMNKKQQYTKLLNQ</sequence>
<keyword evidence="1" id="KW-1133">Transmembrane helix</keyword>
<dbReference type="Pfam" id="PF02009">
    <property type="entry name" value="RIFIN"/>
    <property type="match status" value="1"/>
</dbReference>
<proteinExistence type="predicted"/>
<dbReference type="EMBL" id="NYMT01000004">
    <property type="protein sequence ID" value="PKC48203.1"/>
    <property type="molecule type" value="Genomic_DNA"/>
</dbReference>
<dbReference type="SMR" id="A0A2I0BY31"/>
<reference evidence="3 6" key="2">
    <citation type="submission" date="2018-05" db="EMBL/GenBank/DDBJ databases">
        <title>Genome assembly of Plasmodium falciparum NF54 DiCre.</title>
        <authorList>
            <person name="Baumgarten S."/>
            <person name="Treeck M."/>
            <person name="Scherf A."/>
        </authorList>
    </citation>
    <scope>NUCLEOTIDE SEQUENCE [LARGE SCALE GENOMIC DNA]</scope>
    <source>
        <strain evidence="3">NF54</strain>
    </source>
</reference>
<keyword evidence="2" id="KW-0732">Signal</keyword>
<evidence type="ECO:0000256" key="2">
    <source>
        <dbReference type="SAM" id="SignalP"/>
    </source>
</evidence>
<feature type="signal peptide" evidence="2">
    <location>
        <begin position="1"/>
        <end position="22"/>
    </location>
</feature>
<evidence type="ECO:0000313" key="5">
    <source>
        <dbReference type="Proteomes" id="UP000232684"/>
    </source>
</evidence>
<dbReference type="AlphaFoldDB" id="A0A2I0BY31"/>
<evidence type="ECO:0000313" key="6">
    <source>
        <dbReference type="Proteomes" id="UP000754359"/>
    </source>
</evidence>
<dbReference type="InterPro" id="IPR006373">
    <property type="entry name" value="VSA_Rifin"/>
</dbReference>
<gene>
    <name evidence="4" type="ORF">CK202_1608</name>
    <name evidence="3" type="ORF">CYL21_4921</name>
</gene>
<dbReference type="EMBL" id="QFXU01000022">
    <property type="protein sequence ID" value="KAF4327420.1"/>
    <property type="molecule type" value="Genomic_DNA"/>
</dbReference>
<protein>
    <submittedName>
        <fullName evidence="4">Rifin</fullName>
    </submittedName>
</protein>
<keyword evidence="1" id="KW-0812">Transmembrane</keyword>
<reference evidence="4 5" key="1">
    <citation type="submission" date="2017-11" db="EMBL/GenBank/DDBJ databases">
        <title>Plasmodium falciparum NF54 genome assembly.</title>
        <authorList>
            <person name="Bryant J.M."/>
            <person name="Baumgarten S."/>
            <person name="Scheidig-Benatar C."/>
            <person name="Scherf A."/>
        </authorList>
    </citation>
    <scope>NUCLEOTIDE SEQUENCE [LARGE SCALE GENOMIC DNA]</scope>
    <source>
        <strain evidence="4">NF54</strain>
    </source>
</reference>
<organism evidence="4 5">
    <name type="scientific">Plasmodium falciparum (isolate NF54)</name>
    <dbReference type="NCBI Taxonomy" id="5843"/>
    <lineage>
        <taxon>Eukaryota</taxon>
        <taxon>Sar</taxon>
        <taxon>Alveolata</taxon>
        <taxon>Apicomplexa</taxon>
        <taxon>Aconoidasida</taxon>
        <taxon>Haemosporida</taxon>
        <taxon>Plasmodiidae</taxon>
        <taxon>Plasmodium</taxon>
        <taxon>Plasmodium (Laverania)</taxon>
    </lineage>
</organism>
<evidence type="ECO:0000313" key="4">
    <source>
        <dbReference type="EMBL" id="PKC48203.1"/>
    </source>
</evidence>
<feature type="chain" id="PRO_5036040166" evidence="2">
    <location>
        <begin position="23"/>
        <end position="346"/>
    </location>
</feature>
<evidence type="ECO:0000256" key="1">
    <source>
        <dbReference type="SAM" id="Phobius"/>
    </source>
</evidence>
<dbReference type="Proteomes" id="UP000232684">
    <property type="component" value="Unassembled WGS sequence"/>
</dbReference>
<feature type="transmembrane region" description="Helical" evidence="1">
    <location>
        <begin position="304"/>
        <end position="326"/>
    </location>
</feature>
<comment type="caution">
    <text evidence="4">The sequence shown here is derived from an EMBL/GenBank/DDBJ whole genome shotgun (WGS) entry which is preliminary data.</text>
</comment>
<keyword evidence="1" id="KW-0472">Membrane</keyword>
<dbReference type="NCBIfam" id="TIGR01477">
    <property type="entry name" value="RIFIN"/>
    <property type="match status" value="1"/>
</dbReference>
<name>A0A2I0BY31_PLAFO</name>
<dbReference type="VEuPathDB" id="PlasmoDB:PfNF54_120057700"/>
<accession>A0A2I0BY31</accession>
<dbReference type="Proteomes" id="UP000754359">
    <property type="component" value="Unassembled WGS sequence"/>
</dbReference>
<evidence type="ECO:0000313" key="3">
    <source>
        <dbReference type="EMBL" id="KAF4327420.1"/>
    </source>
</evidence>